<protein>
    <recommendedName>
        <fullName evidence="2">2-oxoacid oxidoreductase (ferredoxin)</fullName>
        <ecNumber evidence="2">1.2.7.11</ecNumber>
    </recommendedName>
</protein>
<dbReference type="GO" id="GO:0018491">
    <property type="term" value="F:2-oxobutyrate synthase activity"/>
    <property type="evidence" value="ECO:0007669"/>
    <property type="project" value="UniProtKB-ARBA"/>
</dbReference>
<feature type="domain" description="Thiamine pyrophosphate enzyme TPP-binding" evidence="5">
    <location>
        <begin position="71"/>
        <end position="217"/>
    </location>
</feature>
<dbReference type="Pfam" id="PF02775">
    <property type="entry name" value="TPP_enzyme_C"/>
    <property type="match status" value="1"/>
</dbReference>
<dbReference type="InterPro" id="IPR029061">
    <property type="entry name" value="THDP-binding"/>
</dbReference>
<reference evidence="6 7" key="1">
    <citation type="journal article" date="2012" name="J. Bacteriol.">
        <title>Complete Genome Sequence of Desulfurococcus fermentans, a Hyperthermophilic Cellulolytic Crenarchaeon Isolated from a Freshwater Hot Spring in Kamchatka, Russia.</title>
        <authorList>
            <person name="Susanti D."/>
            <person name="Johnson E.F."/>
            <person name="Rodriguez J.R."/>
            <person name="Anderson I."/>
            <person name="Perevalova A.A."/>
            <person name="Kyrpides N."/>
            <person name="Lucas S."/>
            <person name="Han J."/>
            <person name="Lapidus A."/>
            <person name="Cheng J.F."/>
            <person name="Goodwin L."/>
            <person name="Pitluck S."/>
            <person name="Mavrommatis K."/>
            <person name="Peters L."/>
            <person name="Land M.L."/>
            <person name="Hauser L."/>
            <person name="Gopalan V."/>
            <person name="Chan P.P."/>
            <person name="Lowe T.M."/>
            <person name="Atomi H."/>
            <person name="Bonch-Osmolovskaya E.A."/>
            <person name="Woyke T."/>
            <person name="Mukhopadhyay B."/>
        </authorList>
    </citation>
    <scope>NUCLEOTIDE SEQUENCE [LARGE SCALE GENOMIC DNA]</scope>
    <source>
        <strain evidence="6 7">DSM 16532</strain>
    </source>
</reference>
<sequence>MGNDQEVIYVSTGRPKPPIPYNMRDIVLPGDAACPGCPIPMAWKVLSAVFGEKMILVIPACCSSVVVGTYPFHSLKTSIIHVPFASAAAVASGVAEALERRGILDVQVVAWAGDGGTADIGMASLSGAAERNNNILYIMYDNEAYMNTGIQRSSSTPLGAWTTTTPIKGKTEPKKDVAKIMIAHGVPYVATASIGYPHDFYNKLQKAKGIRGFKFIHLHAPCPIGWRFDPRYTVRMAKLAVETGLWILYEYHDGKLTISSPSRAYMDPSKRKPIEEYIKLQGRYRNITEELLSEIRRQMDANWEWIKKHM</sequence>
<keyword evidence="7" id="KW-1185">Reference proteome</keyword>
<dbReference type="KEGG" id="dfd:Desfe_1299"/>
<dbReference type="PANTHER" id="PTHR42897">
    <property type="entry name" value="PYRUVATE SYNTHASE SUBUNIT PORB"/>
    <property type="match status" value="1"/>
</dbReference>
<organism evidence="6 7">
    <name type="scientific">Desulfurococcus amylolyticus DSM 16532</name>
    <dbReference type="NCBI Taxonomy" id="768672"/>
    <lineage>
        <taxon>Archaea</taxon>
        <taxon>Thermoproteota</taxon>
        <taxon>Thermoprotei</taxon>
        <taxon>Desulfurococcales</taxon>
        <taxon>Desulfurococcaceae</taxon>
        <taxon>Desulfurococcus</taxon>
    </lineage>
</organism>
<comment type="catalytic activity">
    <reaction evidence="4">
        <text>a 2-oxocarboxylate + 2 oxidized [2Fe-2S]-[ferredoxin] + CoA = an acyl-CoA + 2 reduced [2Fe-2S]-[ferredoxin] + CO2 + H(+)</text>
        <dbReference type="Rhea" id="RHEA:42316"/>
        <dbReference type="Rhea" id="RHEA-COMP:10000"/>
        <dbReference type="Rhea" id="RHEA-COMP:10001"/>
        <dbReference type="ChEBI" id="CHEBI:15378"/>
        <dbReference type="ChEBI" id="CHEBI:16526"/>
        <dbReference type="ChEBI" id="CHEBI:33737"/>
        <dbReference type="ChEBI" id="CHEBI:33738"/>
        <dbReference type="ChEBI" id="CHEBI:35179"/>
        <dbReference type="ChEBI" id="CHEBI:57287"/>
        <dbReference type="ChEBI" id="CHEBI:58342"/>
        <dbReference type="EC" id="1.2.7.11"/>
    </reaction>
</comment>
<evidence type="ECO:0000256" key="4">
    <source>
        <dbReference type="ARBA" id="ARBA00048893"/>
    </source>
</evidence>
<dbReference type="EMBL" id="CP003321">
    <property type="protein sequence ID" value="AFL67167.1"/>
    <property type="molecule type" value="Genomic_DNA"/>
</dbReference>
<dbReference type="PANTHER" id="PTHR42897:SF1">
    <property type="entry name" value="2-OXOACID OXIDOREDUCTASE (FERREDOXIN)"/>
    <property type="match status" value="1"/>
</dbReference>
<dbReference type="GO" id="GO:0030976">
    <property type="term" value="F:thiamine pyrophosphate binding"/>
    <property type="evidence" value="ECO:0007669"/>
    <property type="project" value="InterPro"/>
</dbReference>
<dbReference type="HOGENOM" id="CLU_058423_0_0_2"/>
<dbReference type="AlphaFoldDB" id="I3XT93"/>
<proteinExistence type="predicted"/>
<comment type="subunit">
    <text evidence="1">Heterodimer composed of an alpha and a beta subunit.</text>
</comment>
<name>I3XT93_DESAM</name>
<evidence type="ECO:0000259" key="5">
    <source>
        <dbReference type="Pfam" id="PF02775"/>
    </source>
</evidence>
<dbReference type="InterPro" id="IPR011766">
    <property type="entry name" value="TPP_enzyme_TPP-bd"/>
</dbReference>
<evidence type="ECO:0000256" key="2">
    <source>
        <dbReference type="ARBA" id="ARBA00012691"/>
    </source>
</evidence>
<accession>I3XT93</accession>
<gene>
    <name evidence="6" type="ORF">Desfe_1299</name>
</gene>
<dbReference type="RefSeq" id="WP_014768059.1">
    <property type="nucleotide sequence ID" value="NC_018001.1"/>
</dbReference>
<dbReference type="SUPFAM" id="SSF52518">
    <property type="entry name" value="Thiamin diphosphate-binding fold (THDP-binding)"/>
    <property type="match status" value="1"/>
</dbReference>
<evidence type="ECO:0000313" key="7">
    <source>
        <dbReference type="Proteomes" id="UP000006175"/>
    </source>
</evidence>
<evidence type="ECO:0000313" key="6">
    <source>
        <dbReference type="EMBL" id="AFL67167.1"/>
    </source>
</evidence>
<dbReference type="EC" id="1.2.7.11" evidence="2"/>
<dbReference type="NCBIfam" id="NF008818">
    <property type="entry name" value="PRK11864.1"/>
    <property type="match status" value="1"/>
</dbReference>
<dbReference type="GO" id="GO:0019164">
    <property type="term" value="F:pyruvate synthase activity"/>
    <property type="evidence" value="ECO:0007669"/>
    <property type="project" value="UniProtKB-ARBA"/>
</dbReference>
<dbReference type="eggNOG" id="arCOG01601">
    <property type="taxonomic scope" value="Archaea"/>
</dbReference>
<evidence type="ECO:0000256" key="1">
    <source>
        <dbReference type="ARBA" id="ARBA00011631"/>
    </source>
</evidence>
<dbReference type="Gene3D" id="3.40.50.970">
    <property type="match status" value="2"/>
</dbReference>
<dbReference type="Proteomes" id="UP000006175">
    <property type="component" value="Chromosome"/>
</dbReference>
<dbReference type="InterPro" id="IPR051479">
    <property type="entry name" value="PorB-like"/>
</dbReference>
<dbReference type="GeneID" id="13061696"/>
<dbReference type="OrthoDB" id="296931at2157"/>
<dbReference type="CDD" id="cd03376">
    <property type="entry name" value="TPP_PFOR_porB_like"/>
    <property type="match status" value="1"/>
</dbReference>
<keyword evidence="3" id="KW-0560">Oxidoreductase</keyword>
<evidence type="ECO:0000256" key="3">
    <source>
        <dbReference type="ARBA" id="ARBA00023002"/>
    </source>
</evidence>